<dbReference type="PANTHER" id="PTHR28036:SF1">
    <property type="entry name" value="DASH COMPLEX SUBUNIT DAD2"/>
    <property type="match status" value="1"/>
</dbReference>
<evidence type="ECO:0000256" key="11">
    <source>
        <dbReference type="ARBA" id="ARBA00022829"/>
    </source>
</evidence>
<feature type="region of interest" description="Disordered" evidence="18">
    <location>
        <begin position="109"/>
        <end position="133"/>
    </location>
</feature>
<dbReference type="PANTHER" id="PTHR28036">
    <property type="entry name" value="DASH COMPLEX SUBUNIT DAD2"/>
    <property type="match status" value="1"/>
</dbReference>
<evidence type="ECO:0000313" key="20">
    <source>
        <dbReference type="Proteomes" id="UP000774326"/>
    </source>
</evidence>
<evidence type="ECO:0000256" key="17">
    <source>
        <dbReference type="ARBA" id="ARBA00030568"/>
    </source>
</evidence>
<evidence type="ECO:0000256" key="6">
    <source>
        <dbReference type="ARBA" id="ARBA00022454"/>
    </source>
</evidence>
<comment type="similarity">
    <text evidence="4">Belongs to the DASH complex DAD2 family.</text>
</comment>
<keyword evidence="15" id="KW-0131">Cell cycle</keyword>
<keyword evidence="13" id="KW-0206">Cytoskeleton</keyword>
<dbReference type="GO" id="GO:0005874">
    <property type="term" value="C:microtubule"/>
    <property type="evidence" value="ECO:0007669"/>
    <property type="project" value="UniProtKB-KW"/>
</dbReference>
<evidence type="ECO:0000256" key="9">
    <source>
        <dbReference type="ARBA" id="ARBA00022701"/>
    </source>
</evidence>
<dbReference type="AlphaFoldDB" id="A0A9P8Q1N0"/>
<organism evidence="19 20">
    <name type="scientific">Wickerhamomyces pijperi</name>
    <name type="common">Yeast</name>
    <name type="synonym">Pichia pijperi</name>
    <dbReference type="NCBI Taxonomy" id="599730"/>
    <lineage>
        <taxon>Eukaryota</taxon>
        <taxon>Fungi</taxon>
        <taxon>Dikarya</taxon>
        <taxon>Ascomycota</taxon>
        <taxon>Saccharomycotina</taxon>
        <taxon>Saccharomycetes</taxon>
        <taxon>Phaffomycetales</taxon>
        <taxon>Wickerhamomycetaceae</taxon>
        <taxon>Wickerhamomyces</taxon>
    </lineage>
</organism>
<sequence length="133" mass="14981">MSDLPTLVSQKTKELQTLKAIKLLSDSLLDQLTSLETGLQTISDGTDAVALVIGNWDMIIKAVSLASMGLGKYQEEEFQSVFNEDEQDEKRIPLPELLVRLRVEERNLQEQAQQEGQVPDDEVFESDVFEEDP</sequence>
<keyword evidence="20" id="KW-1185">Reference proteome</keyword>
<protein>
    <recommendedName>
        <fullName evidence="5">DASH complex subunit DAD2</fullName>
    </recommendedName>
    <alternativeName>
        <fullName evidence="17">Outer kinetochore protein DAD2</fullName>
    </alternativeName>
</protein>
<keyword evidence="12" id="KW-0995">Kinetochore</keyword>
<keyword evidence="16" id="KW-0137">Centromere</keyword>
<feature type="compositionally biased region" description="Acidic residues" evidence="18">
    <location>
        <begin position="118"/>
        <end position="133"/>
    </location>
</feature>
<evidence type="ECO:0000256" key="12">
    <source>
        <dbReference type="ARBA" id="ARBA00022838"/>
    </source>
</evidence>
<evidence type="ECO:0000313" key="19">
    <source>
        <dbReference type="EMBL" id="KAH3682207.1"/>
    </source>
</evidence>
<gene>
    <name evidence="19" type="ORF">WICPIJ_006828</name>
</gene>
<evidence type="ECO:0000256" key="18">
    <source>
        <dbReference type="SAM" id="MobiDB-lite"/>
    </source>
</evidence>
<evidence type="ECO:0000256" key="4">
    <source>
        <dbReference type="ARBA" id="ARBA00005501"/>
    </source>
</evidence>
<dbReference type="GO" id="GO:0042729">
    <property type="term" value="C:DASH complex"/>
    <property type="evidence" value="ECO:0007669"/>
    <property type="project" value="InterPro"/>
</dbReference>
<dbReference type="GO" id="GO:0051301">
    <property type="term" value="P:cell division"/>
    <property type="evidence" value="ECO:0007669"/>
    <property type="project" value="UniProtKB-KW"/>
</dbReference>
<evidence type="ECO:0000256" key="13">
    <source>
        <dbReference type="ARBA" id="ARBA00023212"/>
    </source>
</evidence>
<keyword evidence="11" id="KW-0159">Chromosome partition</keyword>
<evidence type="ECO:0000256" key="5">
    <source>
        <dbReference type="ARBA" id="ARBA00020260"/>
    </source>
</evidence>
<dbReference type="Pfam" id="PF08654">
    <property type="entry name" value="DASH_Dad2"/>
    <property type="match status" value="1"/>
</dbReference>
<dbReference type="Proteomes" id="UP000774326">
    <property type="component" value="Unassembled WGS sequence"/>
</dbReference>
<dbReference type="GO" id="GO:0044732">
    <property type="term" value="C:mitotic spindle pole body"/>
    <property type="evidence" value="ECO:0007669"/>
    <property type="project" value="TreeGrafter"/>
</dbReference>
<evidence type="ECO:0000256" key="16">
    <source>
        <dbReference type="ARBA" id="ARBA00023328"/>
    </source>
</evidence>
<name>A0A9P8Q1N0_WICPI</name>
<dbReference type="GO" id="GO:0000278">
    <property type="term" value="P:mitotic cell cycle"/>
    <property type="evidence" value="ECO:0007669"/>
    <property type="project" value="InterPro"/>
</dbReference>
<evidence type="ECO:0000256" key="14">
    <source>
        <dbReference type="ARBA" id="ARBA00023242"/>
    </source>
</evidence>
<dbReference type="OrthoDB" id="3230169at2759"/>
<evidence type="ECO:0000256" key="7">
    <source>
        <dbReference type="ARBA" id="ARBA00022490"/>
    </source>
</evidence>
<proteinExistence type="inferred from homology"/>
<evidence type="ECO:0000256" key="1">
    <source>
        <dbReference type="ARBA" id="ARBA00004123"/>
    </source>
</evidence>
<keyword evidence="14" id="KW-0539">Nucleus</keyword>
<evidence type="ECO:0000256" key="10">
    <source>
        <dbReference type="ARBA" id="ARBA00022776"/>
    </source>
</evidence>
<keyword evidence="6" id="KW-0158">Chromosome</keyword>
<dbReference type="InterPro" id="IPR013963">
    <property type="entry name" value="DASH_Dad2"/>
</dbReference>
<dbReference type="GO" id="GO:0008608">
    <property type="term" value="P:attachment of spindle microtubules to kinetochore"/>
    <property type="evidence" value="ECO:0007669"/>
    <property type="project" value="TreeGrafter"/>
</dbReference>
<keyword evidence="8" id="KW-0132">Cell division</keyword>
<accession>A0A9P8Q1N0</accession>
<keyword evidence="10" id="KW-0498">Mitosis</keyword>
<keyword evidence="7" id="KW-0963">Cytoplasm</keyword>
<evidence type="ECO:0000256" key="3">
    <source>
        <dbReference type="ARBA" id="ARBA00004629"/>
    </source>
</evidence>
<keyword evidence="9" id="KW-0493">Microtubule</keyword>
<reference evidence="19" key="1">
    <citation type="journal article" date="2021" name="Open Biol.">
        <title>Shared evolutionary footprints suggest mitochondrial oxidative damage underlies multiple complex I losses in fungi.</title>
        <authorList>
            <person name="Schikora-Tamarit M.A."/>
            <person name="Marcet-Houben M."/>
            <person name="Nosek J."/>
            <person name="Gabaldon T."/>
        </authorList>
    </citation>
    <scope>NUCLEOTIDE SEQUENCE</scope>
    <source>
        <strain evidence="19">CBS2887</strain>
    </source>
</reference>
<evidence type="ECO:0000256" key="2">
    <source>
        <dbReference type="ARBA" id="ARBA00004186"/>
    </source>
</evidence>
<dbReference type="EMBL" id="JAEUBG010003860">
    <property type="protein sequence ID" value="KAH3682207.1"/>
    <property type="molecule type" value="Genomic_DNA"/>
</dbReference>
<evidence type="ECO:0000256" key="15">
    <source>
        <dbReference type="ARBA" id="ARBA00023306"/>
    </source>
</evidence>
<evidence type="ECO:0000256" key="8">
    <source>
        <dbReference type="ARBA" id="ARBA00022618"/>
    </source>
</evidence>
<dbReference type="GO" id="GO:1990023">
    <property type="term" value="C:mitotic spindle midzone"/>
    <property type="evidence" value="ECO:0007669"/>
    <property type="project" value="TreeGrafter"/>
</dbReference>
<reference evidence="19" key="2">
    <citation type="submission" date="2021-01" db="EMBL/GenBank/DDBJ databases">
        <authorList>
            <person name="Schikora-Tamarit M.A."/>
        </authorList>
    </citation>
    <scope>NUCLEOTIDE SEQUENCE</scope>
    <source>
        <strain evidence="19">CBS2887</strain>
    </source>
</reference>
<comment type="caution">
    <text evidence="19">The sequence shown here is derived from an EMBL/GenBank/DDBJ whole genome shotgun (WGS) entry which is preliminary data.</text>
</comment>
<comment type="subcellular location">
    <subcellularLocation>
        <location evidence="3">Chromosome</location>
        <location evidence="3">Centromere</location>
        <location evidence="3">Kinetochore</location>
    </subcellularLocation>
    <subcellularLocation>
        <location evidence="2">Cytoplasm</location>
        <location evidence="2">Cytoskeleton</location>
        <location evidence="2">Spindle</location>
    </subcellularLocation>
    <subcellularLocation>
        <location evidence="1">Nucleus</location>
    </subcellularLocation>
</comment>